<dbReference type="Proteomes" id="UP001143910">
    <property type="component" value="Unassembled WGS sequence"/>
</dbReference>
<reference evidence="1" key="1">
    <citation type="submission" date="2022-08" db="EMBL/GenBank/DDBJ databases">
        <title>Genome Sequence of Lecanicillium fungicola.</title>
        <authorList>
            <person name="Buettner E."/>
        </authorList>
    </citation>
    <scope>NUCLEOTIDE SEQUENCE</scope>
    <source>
        <strain evidence="1">Babe33</strain>
    </source>
</reference>
<protein>
    <submittedName>
        <fullName evidence="1">Uncharacterized protein</fullName>
    </submittedName>
</protein>
<comment type="caution">
    <text evidence="1">The sequence shown here is derived from an EMBL/GenBank/DDBJ whole genome shotgun (WGS) entry which is preliminary data.</text>
</comment>
<gene>
    <name evidence="1" type="ORF">NQ176_g7458</name>
</gene>
<proteinExistence type="predicted"/>
<name>A0ACC1MZ36_9HYPO</name>
<sequence length="419" mass="45909">MMPSSWASTSMVALSVSISSRTSPALKLSPSLTCQLAIFPSVMVGDRAGMMKFWAARHRAEVESPMSVKFFPWDRQPTTSRSAAGGQTHRYPASRCKRRHFGPIEQFWRRRDWELEAEKGVDYCRGEMRAFFSKLLGSADTGGPVRWFFQWGGGATKSVPKTVKPAPAPPKSKPHPVTSGPIPPTRYAFIKSLGTKSTPTTLYEAPSHFWYYFGCWSSGLTILAWTVLTGPTVVKQPEGIPDWVGYVFGASYVLLGSMAFYLISKTPNVVRSIRLLPAVASPAQAIGPAATKAAKPVSAAANAVTGMPQIEVIVNRMRPPQDAPLTTRRAGARSPTPGAARGEEAKAQLRKFDMQHLLTMPFRRIGRVISGFFGGVRAAWTDMGFGTIKVDEKEFKVDVTKGFAHDGFKTLERLVTVGY</sequence>
<organism evidence="1 2">
    <name type="scientific">Zarea fungicola</name>
    <dbReference type="NCBI Taxonomy" id="93591"/>
    <lineage>
        <taxon>Eukaryota</taxon>
        <taxon>Fungi</taxon>
        <taxon>Dikarya</taxon>
        <taxon>Ascomycota</taxon>
        <taxon>Pezizomycotina</taxon>
        <taxon>Sordariomycetes</taxon>
        <taxon>Hypocreomycetidae</taxon>
        <taxon>Hypocreales</taxon>
        <taxon>Cordycipitaceae</taxon>
        <taxon>Zarea</taxon>
    </lineage>
</organism>
<dbReference type="EMBL" id="JANJQO010001246">
    <property type="protein sequence ID" value="KAJ2971912.1"/>
    <property type="molecule type" value="Genomic_DNA"/>
</dbReference>
<evidence type="ECO:0000313" key="2">
    <source>
        <dbReference type="Proteomes" id="UP001143910"/>
    </source>
</evidence>
<accession>A0ACC1MZ36</accession>
<evidence type="ECO:0000313" key="1">
    <source>
        <dbReference type="EMBL" id="KAJ2971912.1"/>
    </source>
</evidence>
<keyword evidence="2" id="KW-1185">Reference proteome</keyword>